<dbReference type="EMBL" id="CP006644">
    <property type="protein sequence ID" value="AHE51828.1"/>
    <property type="molecule type" value="Genomic_DNA"/>
</dbReference>
<evidence type="ECO:0000313" key="2">
    <source>
        <dbReference type="Proteomes" id="UP000018851"/>
    </source>
</evidence>
<name>W0A663_9SPHN</name>
<dbReference type="Pfam" id="PF13617">
    <property type="entry name" value="Lipoprotein_19"/>
    <property type="match status" value="1"/>
</dbReference>
<accession>W0A663</accession>
<sequence length="51" mass="5676">MAFAVPGCIQVTAPDKPIEINLNISVKQEVLVKLQQDAEKLIEDNPELFPQ</sequence>
<proteinExistence type="predicted"/>
<gene>
    <name evidence="1" type="ORF">NX02_00295</name>
</gene>
<protein>
    <recommendedName>
        <fullName evidence="3">YnbE-like lipoprotein</fullName>
    </recommendedName>
</protein>
<dbReference type="KEGG" id="ssan:NX02_00295"/>
<keyword evidence="2" id="KW-1185">Reference proteome</keyword>
<dbReference type="eggNOG" id="ENOG5031BHD">
    <property type="taxonomic scope" value="Bacteria"/>
</dbReference>
<evidence type="ECO:0000313" key="1">
    <source>
        <dbReference type="EMBL" id="AHE51828.1"/>
    </source>
</evidence>
<dbReference type="PATRIC" id="fig|1123269.5.peg.56"/>
<organism evidence="1 2">
    <name type="scientific">Sphingomonas sanxanigenens DSM 19645 = NX02</name>
    <dbReference type="NCBI Taxonomy" id="1123269"/>
    <lineage>
        <taxon>Bacteria</taxon>
        <taxon>Pseudomonadati</taxon>
        <taxon>Pseudomonadota</taxon>
        <taxon>Alphaproteobacteria</taxon>
        <taxon>Sphingomonadales</taxon>
        <taxon>Sphingomonadaceae</taxon>
        <taxon>Sphingomonas</taxon>
    </lineage>
</organism>
<dbReference type="InterPro" id="IPR025985">
    <property type="entry name" value="YnbE"/>
</dbReference>
<dbReference type="AlphaFoldDB" id="W0A663"/>
<dbReference type="HOGENOM" id="CLU_183514_3_1_5"/>
<dbReference type="Proteomes" id="UP000018851">
    <property type="component" value="Chromosome"/>
</dbReference>
<reference evidence="1 2" key="1">
    <citation type="submission" date="2013-07" db="EMBL/GenBank/DDBJ databases">
        <title>Completed genome of Sphingomonas sanxanigenens NX02.</title>
        <authorList>
            <person name="Ma T."/>
            <person name="Huang H."/>
            <person name="Wu M."/>
            <person name="Li X."/>
            <person name="Li G."/>
        </authorList>
    </citation>
    <scope>NUCLEOTIDE SEQUENCE [LARGE SCALE GENOMIC DNA]</scope>
    <source>
        <strain evidence="1 2">NX02</strain>
    </source>
</reference>
<evidence type="ECO:0008006" key="3">
    <source>
        <dbReference type="Google" id="ProtNLM"/>
    </source>
</evidence>
<dbReference type="STRING" id="1123269.NX02_00295"/>